<dbReference type="PANTHER" id="PTHR36304">
    <property type="entry name" value="DOMAIN GTPASE-ACTIVATING PROTEIN, PUTATIVE-RELATED-RELATED"/>
    <property type="match status" value="1"/>
</dbReference>
<dbReference type="OrthoDB" id="5522768at2"/>
<gene>
    <name evidence="2" type="ORF">BON30_13435</name>
</gene>
<proteinExistence type="predicted"/>
<reference evidence="3" key="1">
    <citation type="submission" date="2016-11" db="EMBL/GenBank/DDBJ databases">
        <authorList>
            <person name="Shukria A."/>
            <person name="Stevens D.C."/>
        </authorList>
    </citation>
    <scope>NUCLEOTIDE SEQUENCE [LARGE SCALE GENOMIC DNA]</scope>
    <source>
        <strain evidence="3">Cbfe23</strain>
    </source>
</reference>
<comment type="caution">
    <text evidence="2">The sequence shown here is derived from an EMBL/GenBank/DDBJ whole genome shotgun (WGS) entry which is preliminary data.</text>
</comment>
<sequence length="360" mass="39732">MALHGDFSSFPLPELLQWLDSSRKTGTLQLLSWEGGERGLFLLSGQVLAIANEGLRGRVARVLALAKLADGAAVLAALKALPPDGEGLESIFQAHKVEPRLVRELVREEMLGSMVDQTRGGHGAFHWTEDLDRSGEEWAPCEMSLRELLFESLRWVDEQADVDRVLPGDALTVRSLVPPSPRQPLMHRILLTLCTGGQNLGRLRLSLGLSRSSTTRRVFELLRARQVEVEGAPEVVVDPVTDMLEKGAVLVRERQFDATELVCATLLASDPTDRRVREFARMAHSEHVASLYAALPPLSVPELSPDTEELSLLKPEERQVVGLINGNWDVSTLVLASPARELETLKTLAKLMRMGLLSLR</sequence>
<reference evidence="2 3" key="2">
    <citation type="submission" date="2016-12" db="EMBL/GenBank/DDBJ databases">
        <title>Draft Genome Sequence of Cystobacter ferrugineus Strain Cbfe23.</title>
        <authorList>
            <person name="Akbar S."/>
            <person name="Dowd S.E."/>
            <person name="Stevens D.C."/>
        </authorList>
    </citation>
    <scope>NUCLEOTIDE SEQUENCE [LARGE SCALE GENOMIC DNA]</scope>
    <source>
        <strain evidence="2 3">Cbfe23</strain>
    </source>
</reference>
<dbReference type="Pfam" id="PF14332">
    <property type="entry name" value="DUF4388"/>
    <property type="match status" value="1"/>
</dbReference>
<feature type="domain" description="PatA-like N-terminal" evidence="1">
    <location>
        <begin position="4"/>
        <end position="159"/>
    </location>
</feature>
<accession>A0A1L9BE70</accession>
<evidence type="ECO:0000313" key="2">
    <source>
        <dbReference type="EMBL" id="OJH40543.1"/>
    </source>
</evidence>
<dbReference type="RefSeq" id="WP_071898699.1">
    <property type="nucleotide sequence ID" value="NZ_MPIN01000003.1"/>
</dbReference>
<protein>
    <recommendedName>
        <fullName evidence="1">PatA-like N-terminal domain-containing protein</fullName>
    </recommendedName>
</protein>
<keyword evidence="3" id="KW-1185">Reference proteome</keyword>
<dbReference type="InterPro" id="IPR025497">
    <property type="entry name" value="PatA-like_N"/>
</dbReference>
<dbReference type="STRING" id="83449.BON30_13435"/>
<dbReference type="Proteomes" id="UP000182229">
    <property type="component" value="Unassembled WGS sequence"/>
</dbReference>
<evidence type="ECO:0000313" key="3">
    <source>
        <dbReference type="Proteomes" id="UP000182229"/>
    </source>
</evidence>
<dbReference type="AlphaFoldDB" id="A0A1L9BE70"/>
<organism evidence="2 3">
    <name type="scientific">Cystobacter ferrugineus</name>
    <dbReference type="NCBI Taxonomy" id="83449"/>
    <lineage>
        <taxon>Bacteria</taxon>
        <taxon>Pseudomonadati</taxon>
        <taxon>Myxococcota</taxon>
        <taxon>Myxococcia</taxon>
        <taxon>Myxococcales</taxon>
        <taxon>Cystobacterineae</taxon>
        <taxon>Archangiaceae</taxon>
        <taxon>Cystobacter</taxon>
    </lineage>
</organism>
<evidence type="ECO:0000259" key="1">
    <source>
        <dbReference type="Pfam" id="PF14332"/>
    </source>
</evidence>
<dbReference type="EMBL" id="MPIN01000003">
    <property type="protein sequence ID" value="OJH40543.1"/>
    <property type="molecule type" value="Genomic_DNA"/>
</dbReference>
<name>A0A1L9BE70_9BACT</name>
<dbReference type="PANTHER" id="PTHR36304:SF4">
    <property type="entry name" value="DUF4388 DOMAIN-CONTAINING PROTEIN"/>
    <property type="match status" value="1"/>
</dbReference>